<dbReference type="InterPro" id="IPR007339">
    <property type="entry name" value="RclC-like"/>
</dbReference>
<keyword evidence="1" id="KW-0812">Transmembrane</keyword>
<dbReference type="AlphaFoldDB" id="A0AB33JI07"/>
<protein>
    <recommendedName>
        <fullName evidence="3">DUF417 family protein</fullName>
    </recommendedName>
</protein>
<name>A0AB33JI07_9BACT</name>
<dbReference type="GO" id="GO:1901530">
    <property type="term" value="P:response to hypochlorite"/>
    <property type="evidence" value="ECO:0007669"/>
    <property type="project" value="TreeGrafter"/>
</dbReference>
<feature type="transmembrane region" description="Helical" evidence="1">
    <location>
        <begin position="119"/>
        <end position="139"/>
    </location>
</feature>
<keyword evidence="1" id="KW-1133">Transmembrane helix</keyword>
<dbReference type="PANTHER" id="PTHR40106:SF1">
    <property type="entry name" value="INNER MEMBRANE PROTEIN RCLC"/>
    <property type="match status" value="1"/>
</dbReference>
<evidence type="ECO:0008006" key="3">
    <source>
        <dbReference type="Google" id="ProtNLM"/>
    </source>
</evidence>
<dbReference type="GO" id="GO:0005886">
    <property type="term" value="C:plasma membrane"/>
    <property type="evidence" value="ECO:0007669"/>
    <property type="project" value="TreeGrafter"/>
</dbReference>
<dbReference type="Pfam" id="PF04224">
    <property type="entry name" value="DUF417"/>
    <property type="match status" value="1"/>
</dbReference>
<evidence type="ECO:0000313" key="2">
    <source>
        <dbReference type="EMBL" id="BFO79676.1"/>
    </source>
</evidence>
<keyword evidence="1" id="KW-0472">Membrane</keyword>
<evidence type="ECO:0000256" key="1">
    <source>
        <dbReference type="SAM" id="Phobius"/>
    </source>
</evidence>
<proteinExistence type="predicted"/>
<feature type="transmembrane region" description="Helical" evidence="1">
    <location>
        <begin position="44"/>
        <end position="62"/>
    </location>
</feature>
<accession>A0AB33JI07</accession>
<organism evidence="2">
    <name type="scientific">Prevotella sp. GTC17260</name>
    <dbReference type="NCBI Taxonomy" id="3236796"/>
    <lineage>
        <taxon>Bacteria</taxon>
        <taxon>Pseudomonadati</taxon>
        <taxon>Bacteroidota</taxon>
        <taxon>Bacteroidia</taxon>
        <taxon>Bacteroidales</taxon>
        <taxon>Prevotellaceae</taxon>
        <taxon>Prevotella</taxon>
    </lineage>
</organism>
<feature type="transmembrane region" description="Helical" evidence="1">
    <location>
        <begin position="94"/>
        <end position="112"/>
    </location>
</feature>
<dbReference type="PANTHER" id="PTHR40106">
    <property type="entry name" value="INNER MEMBRANE PROTEIN RCLC"/>
    <property type="match status" value="1"/>
</dbReference>
<gene>
    <name evidence="2" type="ORF">GTC17260_23110</name>
</gene>
<sequence>MLDFADYIDREVFQELRIANSETQKTDKMDTGKQVIPFEGMFKTGYYIALFGTAFLLLWIGAFKFTQAEAAAIEPLVKHHPLFQGMYKVLELQTVSNIVGIVEILVALLLLLSIRFHFLIRYAGLGLIAIFFVTLTFLFSTPGMWRIRDNFIVTDFFILKDIGYLGFGMMLLGISQHKKTIS</sequence>
<reference evidence="2" key="1">
    <citation type="submission" date="2024-07" db="EMBL/GenBank/DDBJ databases">
        <title>Complete genome sequence of Prevotella sp. YM-2024 GTC17260.</title>
        <authorList>
            <person name="Hayashi M."/>
            <person name="Muto Y."/>
            <person name="Tanaka K."/>
            <person name="Niwa H."/>
        </authorList>
    </citation>
    <scope>NUCLEOTIDE SEQUENCE</scope>
    <source>
        <strain evidence="2">GTC17260</strain>
    </source>
</reference>
<feature type="transmembrane region" description="Helical" evidence="1">
    <location>
        <begin position="151"/>
        <end position="174"/>
    </location>
</feature>
<dbReference type="EMBL" id="AP035788">
    <property type="protein sequence ID" value="BFO79676.1"/>
    <property type="molecule type" value="Genomic_DNA"/>
</dbReference>